<proteinExistence type="predicted"/>
<dbReference type="RefSeq" id="WP_316983473.1">
    <property type="nucleotide sequence ID" value="NZ_CP136521.1"/>
</dbReference>
<dbReference type="InterPro" id="IPR025345">
    <property type="entry name" value="DUF4249"/>
</dbReference>
<gene>
    <name evidence="1" type="ORF">RNZ46_00680</name>
</gene>
<protein>
    <submittedName>
        <fullName evidence="1">DUF4249 domain-containing protein</fullName>
    </submittedName>
</protein>
<dbReference type="Proteomes" id="UP001302486">
    <property type="component" value="Chromosome"/>
</dbReference>
<organism evidence="1 2">
    <name type="scientific">Hwangdonia lutea</name>
    <dbReference type="NCBI Taxonomy" id="3075823"/>
    <lineage>
        <taxon>Bacteria</taxon>
        <taxon>Pseudomonadati</taxon>
        <taxon>Bacteroidota</taxon>
        <taxon>Flavobacteriia</taxon>
        <taxon>Flavobacteriales</taxon>
        <taxon>Flavobacteriaceae</taxon>
        <taxon>Hwangdonia</taxon>
    </lineage>
</organism>
<sequence>MKKSIYIMLFISISLSCEDVIQVDLETAPTRLVIDASLNWEKGTNGNMQHIKLSLTAPFFDDDIPPATGAIVSVTDSNSNTFNFIEEGTTGIYKTDLFIPEINGEYTLNIIYKNDTYSATETLKPVTPIEFVEQKNDGGFAGDEIEIKAFYTDPKNIENYYLFEFRKPVVNTINLEVYDDEFTDGNQIFAFYSDENLLSGDQLEIISYGISSRTYNYLNILLQQTDNESGDPFETQPATVRGNCVNVTNPNNYPLGYFRVSEAHIFSYVVE</sequence>
<evidence type="ECO:0000313" key="1">
    <source>
        <dbReference type="EMBL" id="WOD43795.1"/>
    </source>
</evidence>
<reference evidence="2" key="1">
    <citation type="submission" date="2024-06" db="EMBL/GenBank/DDBJ databases">
        <title>Hwangdonia haimaensis gen. nov., sp. nov., a member of the family Flavobacteriaceae isolated from the haima cold seep.</title>
        <authorList>
            <person name="Li J."/>
        </authorList>
    </citation>
    <scope>NUCLEOTIDE SEQUENCE [LARGE SCALE GENOMIC DNA]</scope>
    <source>
        <strain evidence="2">SCSIO 19198</strain>
    </source>
</reference>
<dbReference type="KEGG" id="hws:RNZ46_00680"/>
<dbReference type="AlphaFoldDB" id="A0AA97EPD8"/>
<name>A0AA97EPD8_9FLAO</name>
<keyword evidence="2" id="KW-1185">Reference proteome</keyword>
<accession>A0AA97EPD8</accession>
<dbReference type="Pfam" id="PF14054">
    <property type="entry name" value="DUF4249"/>
    <property type="match status" value="1"/>
</dbReference>
<dbReference type="EMBL" id="CP136521">
    <property type="protein sequence ID" value="WOD43795.1"/>
    <property type="molecule type" value="Genomic_DNA"/>
</dbReference>
<dbReference type="PROSITE" id="PS51257">
    <property type="entry name" value="PROKAR_LIPOPROTEIN"/>
    <property type="match status" value="1"/>
</dbReference>
<evidence type="ECO:0000313" key="2">
    <source>
        <dbReference type="Proteomes" id="UP001302486"/>
    </source>
</evidence>